<protein>
    <submittedName>
        <fullName evidence="1">Uncharacterized protein</fullName>
    </submittedName>
</protein>
<gene>
    <name evidence="1" type="ORF">LPJ66_006228</name>
</gene>
<accession>A0ACC1IGB9</accession>
<keyword evidence="2" id="KW-1185">Reference proteome</keyword>
<comment type="caution">
    <text evidence="1">The sequence shown here is derived from an EMBL/GenBank/DDBJ whole genome shotgun (WGS) entry which is preliminary data.</text>
</comment>
<evidence type="ECO:0000313" key="2">
    <source>
        <dbReference type="Proteomes" id="UP001150581"/>
    </source>
</evidence>
<dbReference type="EMBL" id="JANBPG010000959">
    <property type="protein sequence ID" value="KAJ1892636.1"/>
    <property type="molecule type" value="Genomic_DNA"/>
</dbReference>
<evidence type="ECO:0000313" key="1">
    <source>
        <dbReference type="EMBL" id="KAJ1892636.1"/>
    </source>
</evidence>
<dbReference type="Proteomes" id="UP001150581">
    <property type="component" value="Unassembled WGS sequence"/>
</dbReference>
<reference evidence="1" key="1">
    <citation type="submission" date="2022-07" db="EMBL/GenBank/DDBJ databases">
        <title>Phylogenomic reconstructions and comparative analyses of Kickxellomycotina fungi.</title>
        <authorList>
            <person name="Reynolds N.K."/>
            <person name="Stajich J.E."/>
            <person name="Barry K."/>
            <person name="Grigoriev I.V."/>
            <person name="Crous P."/>
            <person name="Smith M.E."/>
        </authorList>
    </citation>
    <scope>NUCLEOTIDE SEQUENCE</scope>
    <source>
        <strain evidence="1">Benny 63K</strain>
    </source>
</reference>
<organism evidence="1 2">
    <name type="scientific">Kickxella alabastrina</name>
    <dbReference type="NCBI Taxonomy" id="61397"/>
    <lineage>
        <taxon>Eukaryota</taxon>
        <taxon>Fungi</taxon>
        <taxon>Fungi incertae sedis</taxon>
        <taxon>Zoopagomycota</taxon>
        <taxon>Kickxellomycotina</taxon>
        <taxon>Kickxellomycetes</taxon>
        <taxon>Kickxellales</taxon>
        <taxon>Kickxellaceae</taxon>
        <taxon>Kickxella</taxon>
    </lineage>
</organism>
<proteinExistence type="predicted"/>
<name>A0ACC1IGB9_9FUNG</name>
<sequence length="574" mass="62800">MSLQKMRVYKYEVEAVASALAHSDMALTPMVCIYHLVEESRRRKASRNARRSQATNLGGPSATGSTVDVDHVSPAPPHASAVTPTAAPISINVDNVRPASRGRQSYTPGYLNTENYSPTSRAPAGSNDLRQRPSTAAPHFHGNSSSSNGQVLTPQPQYLLHKDSDIGNNLDSPSFGASQYEPPRLRKGSAASGQISVNSSLNLEASSPFLRDDDKRSSRSSRFFDRVRKSMPFIKARRSQILDDVPPFEQSENTVGHRNNRVSFFQAPFRRFSAAPSALSLNNSPGNRVQSYYPPSNPPPPPPQAQLRQNMQLSDQLQPQLNQSGARPATANVDSRPIVSPNQRPSTSGGHHHRYTDFGPMSQTPSPRLAAADGGERHRKSEPPRDLPFDVNANGSTDYILPQKRAQRPLSVIPNRQVTPLRLHPAQSMQSNQVVLPFTPQTGAVQQLPAALTSRGSAPSGMGAGQQSNNANGGNKSGARGIFNLRYTMLGPLDEIHAKIEKVLKGKSIVSRKMADSFYSCEDHDLSFEIFVDTVQGQLHTIRFKRVEGGWWAYKKLTVAITNDLHGLEFVDLV</sequence>